<evidence type="ECO:0000256" key="2">
    <source>
        <dbReference type="ARBA" id="ARBA00022771"/>
    </source>
</evidence>
<accession>A0A2H0R445</accession>
<dbReference type="PANTHER" id="PTHR33823:SF4">
    <property type="entry name" value="GENERAL STRESS PROTEIN 16O"/>
    <property type="match status" value="1"/>
</dbReference>
<evidence type="ECO:0000256" key="4">
    <source>
        <dbReference type="PROSITE-ProRule" id="PRU00510"/>
    </source>
</evidence>
<reference evidence="7 8" key="1">
    <citation type="submission" date="2017-09" db="EMBL/GenBank/DDBJ databases">
        <title>Depth-based differentiation of microbial function through sediment-hosted aquifers and enrichment of novel symbionts in the deep terrestrial subsurface.</title>
        <authorList>
            <person name="Probst A.J."/>
            <person name="Ladd B."/>
            <person name="Jarett J.K."/>
            <person name="Geller-Mcgrath D.E."/>
            <person name="Sieber C.M."/>
            <person name="Emerson J.B."/>
            <person name="Anantharaman K."/>
            <person name="Thomas B.C."/>
            <person name="Malmstrom R."/>
            <person name="Stieglmeier M."/>
            <person name="Klingl A."/>
            <person name="Woyke T."/>
            <person name="Ryan C.M."/>
            <person name="Banfield J.F."/>
        </authorList>
    </citation>
    <scope>NUCLEOTIDE SEQUENCE [LARGE SCALE GENOMIC DNA]</scope>
    <source>
        <strain evidence="7">CG10_big_fil_rev_8_21_14_0_10_46_23</strain>
    </source>
</reference>
<feature type="zinc finger region" description="dksA C4-type" evidence="4">
    <location>
        <begin position="90"/>
        <end position="114"/>
    </location>
</feature>
<dbReference type="EMBL" id="PCXO01000010">
    <property type="protein sequence ID" value="PIR41287.1"/>
    <property type="molecule type" value="Genomic_DNA"/>
</dbReference>
<keyword evidence="1" id="KW-0479">Metal-binding</keyword>
<dbReference type="SUPFAM" id="SSF57716">
    <property type="entry name" value="Glucocorticoid receptor-like (DNA-binding domain)"/>
    <property type="match status" value="1"/>
</dbReference>
<evidence type="ECO:0000313" key="8">
    <source>
        <dbReference type="Proteomes" id="UP000230232"/>
    </source>
</evidence>
<dbReference type="GO" id="GO:0008270">
    <property type="term" value="F:zinc ion binding"/>
    <property type="evidence" value="ECO:0007669"/>
    <property type="project" value="UniProtKB-KW"/>
</dbReference>
<organism evidence="7 8">
    <name type="scientific">Candidatus Yanofskybacteria bacterium CG10_big_fil_rev_8_21_14_0_10_46_23</name>
    <dbReference type="NCBI Taxonomy" id="1975098"/>
    <lineage>
        <taxon>Bacteria</taxon>
        <taxon>Candidatus Yanofskyibacteriota</taxon>
    </lineage>
</organism>
<evidence type="ECO:0000259" key="6">
    <source>
        <dbReference type="Pfam" id="PF01258"/>
    </source>
</evidence>
<gene>
    <name evidence="7" type="ORF">COV31_02705</name>
</gene>
<dbReference type="AlphaFoldDB" id="A0A2H0R445"/>
<name>A0A2H0R445_9BACT</name>
<dbReference type="InterPro" id="IPR000962">
    <property type="entry name" value="Znf_DskA_TraR"/>
</dbReference>
<keyword evidence="2" id="KW-0863">Zinc-finger</keyword>
<dbReference type="SUPFAM" id="SSF109635">
    <property type="entry name" value="DnaK suppressor protein DksA, alpha-hairpin domain"/>
    <property type="match status" value="1"/>
</dbReference>
<dbReference type="InterPro" id="IPR037187">
    <property type="entry name" value="DnaK_N"/>
</dbReference>
<comment type="caution">
    <text evidence="7">The sequence shown here is derived from an EMBL/GenBank/DDBJ whole genome shotgun (WGS) entry which is preliminary data.</text>
</comment>
<dbReference type="PROSITE" id="PS51128">
    <property type="entry name" value="ZF_DKSA_2"/>
    <property type="match status" value="1"/>
</dbReference>
<sequence length="120" mass="13782">MNSETQAKIKENLIKERDQIKKELAGFTSEGDVPGDYNAHYPEHEKDAESNAMAFQEMDRLKAVEHRLEHRLTEINEALERIDKDEYGVCKTCQLTIEPERVQAVPTAVQCTTCAFKRDN</sequence>
<dbReference type="Pfam" id="PF01258">
    <property type="entry name" value="zf-dskA_traR"/>
    <property type="match status" value="1"/>
</dbReference>
<keyword evidence="5" id="KW-0175">Coiled coil</keyword>
<keyword evidence="3" id="KW-0862">Zinc</keyword>
<proteinExistence type="predicted"/>
<feature type="coiled-coil region" evidence="5">
    <location>
        <begin position="58"/>
        <end position="85"/>
    </location>
</feature>
<evidence type="ECO:0000256" key="1">
    <source>
        <dbReference type="ARBA" id="ARBA00022723"/>
    </source>
</evidence>
<evidence type="ECO:0000313" key="7">
    <source>
        <dbReference type="EMBL" id="PIR41287.1"/>
    </source>
</evidence>
<dbReference type="Proteomes" id="UP000230232">
    <property type="component" value="Unassembled WGS sequence"/>
</dbReference>
<evidence type="ECO:0000256" key="5">
    <source>
        <dbReference type="SAM" id="Coils"/>
    </source>
</evidence>
<dbReference type="PANTHER" id="PTHR33823">
    <property type="entry name" value="RNA POLYMERASE-BINDING TRANSCRIPTION FACTOR DKSA-RELATED"/>
    <property type="match status" value="1"/>
</dbReference>
<dbReference type="Gene3D" id="1.20.120.910">
    <property type="entry name" value="DksA, coiled-coil domain"/>
    <property type="match status" value="1"/>
</dbReference>
<feature type="domain" description="Zinc finger DksA/TraR C4-type" evidence="6">
    <location>
        <begin position="87"/>
        <end position="118"/>
    </location>
</feature>
<protein>
    <recommendedName>
        <fullName evidence="6">Zinc finger DksA/TraR C4-type domain-containing protein</fullName>
    </recommendedName>
</protein>
<evidence type="ECO:0000256" key="3">
    <source>
        <dbReference type="ARBA" id="ARBA00022833"/>
    </source>
</evidence>